<keyword evidence="2" id="KW-1185">Reference proteome</keyword>
<dbReference type="EMBL" id="FUEG01000027">
    <property type="protein sequence ID" value="SJL15095.1"/>
    <property type="molecule type" value="Genomic_DNA"/>
</dbReference>
<evidence type="ECO:0000313" key="1">
    <source>
        <dbReference type="EMBL" id="SJL15095.1"/>
    </source>
</evidence>
<accession>A0A284S275</accession>
<organism evidence="1 2">
    <name type="scientific">Armillaria ostoyae</name>
    <name type="common">Armillaria root rot fungus</name>
    <dbReference type="NCBI Taxonomy" id="47428"/>
    <lineage>
        <taxon>Eukaryota</taxon>
        <taxon>Fungi</taxon>
        <taxon>Dikarya</taxon>
        <taxon>Basidiomycota</taxon>
        <taxon>Agaricomycotina</taxon>
        <taxon>Agaricomycetes</taxon>
        <taxon>Agaricomycetidae</taxon>
        <taxon>Agaricales</taxon>
        <taxon>Marasmiineae</taxon>
        <taxon>Physalacriaceae</taxon>
        <taxon>Armillaria</taxon>
    </lineage>
</organism>
<dbReference type="OrthoDB" id="3049130at2759"/>
<dbReference type="Proteomes" id="UP000219338">
    <property type="component" value="Unassembled WGS sequence"/>
</dbReference>
<protein>
    <submittedName>
        <fullName evidence="1">Uncharacterized protein</fullName>
    </submittedName>
</protein>
<evidence type="ECO:0000313" key="2">
    <source>
        <dbReference type="Proteomes" id="UP000219338"/>
    </source>
</evidence>
<sequence>MQKNPLYRHRNGTKNVCHDDVHNFCCSGNGHTRSTRAGDVAARVSLTGSATEDIARSLGADKAGEEIAAEEVPPKEKRF</sequence>
<name>A0A284S275_ARMOS</name>
<dbReference type="AlphaFoldDB" id="A0A284S275"/>
<gene>
    <name evidence="1" type="ORF">ARMOST_18577</name>
</gene>
<reference evidence="2" key="1">
    <citation type="journal article" date="2017" name="Nat. Ecol. Evol.">
        <title>Genome expansion and lineage-specific genetic innovations in the forest pathogenic fungi Armillaria.</title>
        <authorList>
            <person name="Sipos G."/>
            <person name="Prasanna A.N."/>
            <person name="Walter M.C."/>
            <person name="O'Connor E."/>
            <person name="Balint B."/>
            <person name="Krizsan K."/>
            <person name="Kiss B."/>
            <person name="Hess J."/>
            <person name="Varga T."/>
            <person name="Slot J."/>
            <person name="Riley R."/>
            <person name="Boka B."/>
            <person name="Rigling D."/>
            <person name="Barry K."/>
            <person name="Lee J."/>
            <person name="Mihaltcheva S."/>
            <person name="LaButti K."/>
            <person name="Lipzen A."/>
            <person name="Waldron R."/>
            <person name="Moloney N.M."/>
            <person name="Sperisen C."/>
            <person name="Kredics L."/>
            <person name="Vagvoelgyi C."/>
            <person name="Patrignani A."/>
            <person name="Fitzpatrick D."/>
            <person name="Nagy I."/>
            <person name="Doyle S."/>
            <person name="Anderson J.B."/>
            <person name="Grigoriev I.V."/>
            <person name="Gueldener U."/>
            <person name="Muensterkoetter M."/>
            <person name="Nagy L.G."/>
        </authorList>
    </citation>
    <scope>NUCLEOTIDE SEQUENCE [LARGE SCALE GENOMIC DNA]</scope>
    <source>
        <strain evidence="2">C18/9</strain>
    </source>
</reference>
<proteinExistence type="predicted"/>